<feature type="domain" description="6-phosphogluconate dehydrogenase NADP-binding" evidence="4">
    <location>
        <begin position="15"/>
        <end position="174"/>
    </location>
</feature>
<proteinExistence type="predicted"/>
<dbReference type="PIRSF" id="PIRSF000103">
    <property type="entry name" value="HIBADH"/>
    <property type="match status" value="1"/>
</dbReference>
<dbReference type="Gene3D" id="3.40.50.720">
    <property type="entry name" value="NAD(P)-binding Rossmann-like Domain"/>
    <property type="match status" value="1"/>
</dbReference>
<dbReference type="RefSeq" id="WP_348827927.1">
    <property type="nucleotide sequence ID" value="NZ_CP098827.1"/>
</dbReference>
<name>A0AAU7KM50_9GAMM</name>
<dbReference type="GO" id="GO:0016491">
    <property type="term" value="F:oxidoreductase activity"/>
    <property type="evidence" value="ECO:0007669"/>
    <property type="project" value="UniProtKB-KW"/>
</dbReference>
<dbReference type="InterPro" id="IPR006115">
    <property type="entry name" value="6PGDH_NADP-bd"/>
</dbReference>
<keyword evidence="2" id="KW-0520">NAD</keyword>
<accession>A0AAU7KM50</accession>
<dbReference type="SUPFAM" id="SSF48179">
    <property type="entry name" value="6-phosphogluconate dehydrogenase C-terminal domain-like"/>
    <property type="match status" value="1"/>
</dbReference>
<feature type="active site" evidence="3">
    <location>
        <position position="183"/>
    </location>
</feature>
<dbReference type="InterPro" id="IPR029154">
    <property type="entry name" value="HIBADH-like_NADP-bd"/>
</dbReference>
<reference evidence="6" key="1">
    <citation type="submission" date="2022-06" db="EMBL/GenBank/DDBJ databases">
        <title>A novel DMS-producing enzyme.</title>
        <authorList>
            <person name="Zhang Y."/>
        </authorList>
    </citation>
    <scope>NUCLEOTIDE SEQUENCE</scope>
    <source>
        <strain evidence="6">RT37</strain>
    </source>
</reference>
<dbReference type="Pfam" id="PF03446">
    <property type="entry name" value="NAD_binding_2"/>
    <property type="match status" value="1"/>
</dbReference>
<dbReference type="SUPFAM" id="SSF51735">
    <property type="entry name" value="NAD(P)-binding Rossmann-fold domains"/>
    <property type="match status" value="1"/>
</dbReference>
<keyword evidence="1" id="KW-0560">Oxidoreductase</keyword>
<evidence type="ECO:0000256" key="1">
    <source>
        <dbReference type="ARBA" id="ARBA00023002"/>
    </source>
</evidence>
<dbReference type="Pfam" id="PF14833">
    <property type="entry name" value="NAD_binding_11"/>
    <property type="match status" value="1"/>
</dbReference>
<dbReference type="Gene3D" id="1.10.1040.10">
    <property type="entry name" value="N-(1-d-carboxylethyl)-l-norvaline Dehydrogenase, domain 2"/>
    <property type="match status" value="1"/>
</dbReference>
<evidence type="ECO:0000313" key="6">
    <source>
        <dbReference type="EMBL" id="XBO72664.1"/>
    </source>
</evidence>
<dbReference type="AlphaFoldDB" id="A0AAU7KM50"/>
<sequence length="305" mass="31556">MPLPRSTTSSTLPHLGFIGIGLMGDPLSRRLAEAGHPLTLYNRTRAKAEAVAADTGARVADSVAELTAEVDVILSCVANTEVLREVMLGSDGVIARARPGQRIIDMTSADPAATRELAQAASEAGVSWVDAPVSGGVAGAEAGSLAIMCGGDGADVEAAREVLAPLASRITHMGPVGSGQVTKLCNQLLVGCTTAAIAEMVALAEASGVDASRLADALAGGFADSTPFRMLTPRMASRDFEAPSWHLRTLLKDVDMATAQGHRQCSATPMAALAAQLMRSRLARGEGEKDPATLIRLYRDDEAQG</sequence>
<dbReference type="InterPro" id="IPR013328">
    <property type="entry name" value="6PGD_dom2"/>
</dbReference>
<dbReference type="InterPro" id="IPR008927">
    <property type="entry name" value="6-PGluconate_DH-like_C_sf"/>
</dbReference>
<dbReference type="InterPro" id="IPR036291">
    <property type="entry name" value="NAD(P)-bd_dom_sf"/>
</dbReference>
<evidence type="ECO:0000256" key="3">
    <source>
        <dbReference type="PIRSR" id="PIRSR000103-1"/>
    </source>
</evidence>
<dbReference type="PANTHER" id="PTHR43060">
    <property type="entry name" value="3-HYDROXYISOBUTYRATE DEHYDROGENASE-LIKE 1, MITOCHONDRIAL-RELATED"/>
    <property type="match status" value="1"/>
</dbReference>
<gene>
    <name evidence="6" type="ORF">NFG58_08175</name>
</gene>
<dbReference type="GO" id="GO:0050661">
    <property type="term" value="F:NADP binding"/>
    <property type="evidence" value="ECO:0007669"/>
    <property type="project" value="InterPro"/>
</dbReference>
<evidence type="ECO:0000259" key="4">
    <source>
        <dbReference type="Pfam" id="PF03446"/>
    </source>
</evidence>
<feature type="domain" description="3-hydroxyisobutyrate dehydrogenase-like NAD-binding" evidence="5">
    <location>
        <begin position="177"/>
        <end position="298"/>
    </location>
</feature>
<dbReference type="EMBL" id="CP098827">
    <property type="protein sequence ID" value="XBO72664.1"/>
    <property type="molecule type" value="Genomic_DNA"/>
</dbReference>
<dbReference type="GO" id="GO:0051287">
    <property type="term" value="F:NAD binding"/>
    <property type="evidence" value="ECO:0007669"/>
    <property type="project" value="InterPro"/>
</dbReference>
<dbReference type="PANTHER" id="PTHR43060:SF15">
    <property type="entry name" value="3-HYDROXYISOBUTYRATE DEHYDROGENASE-LIKE 1, MITOCHONDRIAL-RELATED"/>
    <property type="match status" value="1"/>
</dbReference>
<evidence type="ECO:0000256" key="2">
    <source>
        <dbReference type="ARBA" id="ARBA00023027"/>
    </source>
</evidence>
<protein>
    <submittedName>
        <fullName evidence="6">NAD(P)-dependent oxidoreductase</fullName>
    </submittedName>
</protein>
<organism evidence="6">
    <name type="scientific">Halomonas sp. RT37</name>
    <dbReference type="NCBI Taxonomy" id="2950872"/>
    <lineage>
        <taxon>Bacteria</taxon>
        <taxon>Pseudomonadati</taxon>
        <taxon>Pseudomonadota</taxon>
        <taxon>Gammaproteobacteria</taxon>
        <taxon>Oceanospirillales</taxon>
        <taxon>Halomonadaceae</taxon>
        <taxon>Halomonas</taxon>
    </lineage>
</organism>
<evidence type="ECO:0000259" key="5">
    <source>
        <dbReference type="Pfam" id="PF14833"/>
    </source>
</evidence>
<dbReference type="InterPro" id="IPR015815">
    <property type="entry name" value="HIBADH-related"/>
</dbReference>